<dbReference type="RefSeq" id="WP_380136607.1">
    <property type="nucleotide sequence ID" value="NZ_JBHLUI010000008.1"/>
</dbReference>
<evidence type="ECO:0000259" key="2">
    <source>
        <dbReference type="Pfam" id="PF13400"/>
    </source>
</evidence>
<feature type="transmembrane region" description="Helical" evidence="1">
    <location>
        <begin position="20"/>
        <end position="44"/>
    </location>
</feature>
<reference evidence="3 4" key="1">
    <citation type="submission" date="2024-09" db="EMBL/GenBank/DDBJ databases">
        <authorList>
            <person name="Sun Q."/>
            <person name="Mori K."/>
        </authorList>
    </citation>
    <scope>NUCLEOTIDE SEQUENCE [LARGE SCALE GENOMIC DNA]</scope>
    <source>
        <strain evidence="3 4">TISTR 1856</strain>
    </source>
</reference>
<sequence length="159" mass="16351">MNGPRPGVGAVEAGRDEGRIALLSLAFGLLALLLVLVLSSATAVHLQRQRLTALADAAARDAADEVDLRAYYTGTRAGPLPLDPAGVRRVAREHLSRASAVGAGLPDVAVDPATGSPDGTTAVVVLDARLHPPFADLLPGRFRAGIAARVDARAVAVLR</sequence>
<dbReference type="EMBL" id="JBHMDM010000007">
    <property type="protein sequence ID" value="MFB9378684.1"/>
    <property type="molecule type" value="Genomic_DNA"/>
</dbReference>
<gene>
    <name evidence="3" type="ORF">ACFFVI_17110</name>
</gene>
<accession>A0ABV5LXB1</accession>
<proteinExistence type="predicted"/>
<dbReference type="Proteomes" id="UP001589748">
    <property type="component" value="Unassembled WGS sequence"/>
</dbReference>
<dbReference type="Pfam" id="PF13400">
    <property type="entry name" value="Tad"/>
    <property type="match status" value="1"/>
</dbReference>
<evidence type="ECO:0000313" key="4">
    <source>
        <dbReference type="Proteomes" id="UP001589748"/>
    </source>
</evidence>
<keyword evidence="4" id="KW-1185">Reference proteome</keyword>
<keyword evidence="1" id="KW-1133">Transmembrane helix</keyword>
<name>A0ABV5LXB1_9ACTN</name>
<keyword evidence="1" id="KW-0812">Transmembrane</keyword>
<keyword evidence="1" id="KW-0472">Membrane</keyword>
<dbReference type="InterPro" id="IPR028087">
    <property type="entry name" value="Tad_N"/>
</dbReference>
<comment type="caution">
    <text evidence="3">The sequence shown here is derived from an EMBL/GenBank/DDBJ whole genome shotgun (WGS) entry which is preliminary data.</text>
</comment>
<protein>
    <submittedName>
        <fullName evidence="3">Pilus assembly protein TadG-related protein</fullName>
    </submittedName>
</protein>
<evidence type="ECO:0000313" key="3">
    <source>
        <dbReference type="EMBL" id="MFB9378684.1"/>
    </source>
</evidence>
<evidence type="ECO:0000256" key="1">
    <source>
        <dbReference type="SAM" id="Phobius"/>
    </source>
</evidence>
<feature type="domain" description="Putative Flp pilus-assembly TadG-like N-terminal" evidence="2">
    <location>
        <begin position="18"/>
        <end position="64"/>
    </location>
</feature>
<organism evidence="3 4">
    <name type="scientific">Kineococcus gynurae</name>
    <dbReference type="NCBI Taxonomy" id="452979"/>
    <lineage>
        <taxon>Bacteria</taxon>
        <taxon>Bacillati</taxon>
        <taxon>Actinomycetota</taxon>
        <taxon>Actinomycetes</taxon>
        <taxon>Kineosporiales</taxon>
        <taxon>Kineosporiaceae</taxon>
        <taxon>Kineococcus</taxon>
    </lineage>
</organism>